<dbReference type="Proteomes" id="UP000030004">
    <property type="component" value="Unassembled WGS sequence"/>
</dbReference>
<keyword evidence="3" id="KW-1185">Reference proteome</keyword>
<dbReference type="GO" id="GO:0016779">
    <property type="term" value="F:nucleotidyltransferase activity"/>
    <property type="evidence" value="ECO:0007669"/>
    <property type="project" value="InterPro"/>
</dbReference>
<reference evidence="2 3" key="1">
    <citation type="journal article" date="2015" name="Antonie Van Leeuwenhoek">
        <title>Pseudooceanicola atlanticus gen. nov. sp. nov., isolated from surface seawater of the Atlantic Ocean and reclassification of Oceanicola batsensis, Oceanicola marinus, Oceanicola nitratireducens, Oceanicola nanhaiensis, Oceanicola antarcticus and Oceanicola flagellatus, as Pseudooceanicola batsensis comb. nov., Pseudooceanicola marinus comb. nov., Pseudooceanicola nitratireducens comb. nov., Pseudooceanicola nanhaiensis comb. nov., Pseudooceanicola antarcticus comb. nov., and Pseudooceanicola flagellatus comb. nov.</title>
        <authorList>
            <person name="Lai Q."/>
            <person name="Li G."/>
            <person name="Liu X."/>
            <person name="Du Y."/>
            <person name="Sun F."/>
            <person name="Shao Z."/>
        </authorList>
    </citation>
    <scope>NUCLEOTIDE SEQUENCE [LARGE SCALE GENOMIC DNA]</scope>
    <source>
        <strain evidence="2 3">22II-s11g</strain>
    </source>
</reference>
<evidence type="ECO:0000313" key="2">
    <source>
        <dbReference type="EMBL" id="KGM46773.1"/>
    </source>
</evidence>
<sequence>MPLDDTAPQLDALLLGTVLEMELSPRDNQVASKRYNLIPEHLQRSNSPIRRYMETALVYPQGSRAIGATIVHGADDDRFDLDAILEFRTPAGWSPRRVLDELHAAFEGFPDVKKIERCTRCIQLQFAFMHLDVTPMDPDCDPRVERVGEIYHSPDEGRDERFRVNPYGFGQDFRARITMPSRSFQDHVRDVRSKLQMKDRLVPGNIMADADIDALPEPIDPIRDAPQVIALKLMKRYLNLRYANRDERRPVSVYLSKIAAEVPLSPFGICAQLESYAAELDKRMAAALETGRRPEERNPALWEENFNDRWPKHDREMKLFRMDLRHLVSELARARSSSLTETRKIFDGLFGERVSEKAVRAYIDGLSSTAGVAHYEHNKGFVANPALIAAAPKKATQVSKAPAHHFHPGFRDK</sequence>
<dbReference type="eggNOG" id="ENOG502ZAFG">
    <property type="taxonomic scope" value="Bacteria"/>
</dbReference>
<gene>
    <name evidence="2" type="ORF">ATO9_21930</name>
</gene>
<dbReference type="STRING" id="1461694.ATO9_21930"/>
<comment type="caution">
    <text evidence="2">The sequence shown here is derived from an EMBL/GenBank/DDBJ whole genome shotgun (WGS) entry which is preliminary data.</text>
</comment>
<accession>A0A0A0E9L7</accession>
<organism evidence="2 3">
    <name type="scientific">Pseudooceanicola atlanticus</name>
    <dbReference type="NCBI Taxonomy" id="1461694"/>
    <lineage>
        <taxon>Bacteria</taxon>
        <taxon>Pseudomonadati</taxon>
        <taxon>Pseudomonadota</taxon>
        <taxon>Alphaproteobacteria</taxon>
        <taxon>Rhodobacterales</taxon>
        <taxon>Paracoccaceae</taxon>
        <taxon>Pseudooceanicola</taxon>
    </lineage>
</organism>
<protein>
    <recommendedName>
        <fullName evidence="4">Nucleotidyltransferase</fullName>
    </recommendedName>
</protein>
<evidence type="ECO:0008006" key="4">
    <source>
        <dbReference type="Google" id="ProtNLM"/>
    </source>
</evidence>
<evidence type="ECO:0000256" key="1">
    <source>
        <dbReference type="ARBA" id="ARBA00023118"/>
    </source>
</evidence>
<dbReference type="OrthoDB" id="1118920at2"/>
<keyword evidence="1" id="KW-0051">Antiviral defense</keyword>
<name>A0A0A0E9L7_9RHOB</name>
<dbReference type="GO" id="GO:0051607">
    <property type="term" value="P:defense response to virus"/>
    <property type="evidence" value="ECO:0007669"/>
    <property type="project" value="UniProtKB-KW"/>
</dbReference>
<dbReference type="RefSeq" id="WP_043754438.1">
    <property type="nucleotide sequence ID" value="NZ_AQQX01000021.1"/>
</dbReference>
<proteinExistence type="predicted"/>
<dbReference type="AlphaFoldDB" id="A0A0A0E9L7"/>
<dbReference type="Pfam" id="PF18144">
    <property type="entry name" value="SMODS"/>
    <property type="match status" value="1"/>
</dbReference>
<evidence type="ECO:0000313" key="3">
    <source>
        <dbReference type="Proteomes" id="UP000030004"/>
    </source>
</evidence>
<dbReference type="CDD" id="cd05400">
    <property type="entry name" value="NT_2-5OAS_ClassI-CCAase"/>
    <property type="match status" value="1"/>
</dbReference>
<dbReference type="EMBL" id="AQQX01000021">
    <property type="protein sequence ID" value="KGM46773.1"/>
    <property type="molecule type" value="Genomic_DNA"/>
</dbReference>
<dbReference type="InterPro" id="IPR006116">
    <property type="entry name" value="NT_2-5OAS_ClassI-CCAase"/>
</dbReference>